<protein>
    <submittedName>
        <fullName evidence="1">Uncharacterized protein</fullName>
    </submittedName>
</protein>
<name>A0A7M6DP51_9CNID</name>
<accession>A0A7M6DP51</accession>
<evidence type="ECO:0000313" key="2">
    <source>
        <dbReference type="Proteomes" id="UP000594262"/>
    </source>
</evidence>
<evidence type="ECO:0000313" key="1">
    <source>
        <dbReference type="EnsemblMetazoa" id="CLYHEMP019387.1"/>
    </source>
</evidence>
<dbReference type="EnsemblMetazoa" id="CLYHEMT019387.1">
    <property type="protein sequence ID" value="CLYHEMP019387.1"/>
    <property type="gene ID" value="CLYHEMG019387"/>
</dbReference>
<dbReference type="Proteomes" id="UP000594262">
    <property type="component" value="Unplaced"/>
</dbReference>
<reference evidence="1" key="1">
    <citation type="submission" date="2021-01" db="UniProtKB">
        <authorList>
            <consortium name="EnsemblMetazoa"/>
        </authorList>
    </citation>
    <scope>IDENTIFICATION</scope>
</reference>
<organism evidence="1 2">
    <name type="scientific">Clytia hemisphaerica</name>
    <dbReference type="NCBI Taxonomy" id="252671"/>
    <lineage>
        <taxon>Eukaryota</taxon>
        <taxon>Metazoa</taxon>
        <taxon>Cnidaria</taxon>
        <taxon>Hydrozoa</taxon>
        <taxon>Hydroidolina</taxon>
        <taxon>Leptothecata</taxon>
        <taxon>Obeliida</taxon>
        <taxon>Clytiidae</taxon>
        <taxon>Clytia</taxon>
    </lineage>
</organism>
<proteinExistence type="predicted"/>
<keyword evidence="2" id="KW-1185">Reference proteome</keyword>
<dbReference type="AlphaFoldDB" id="A0A7M6DP51"/>
<sequence>SRLNELRSICRINLPVLALTATVDLDITTFIKDSCNLSPTVAIISECVEGKNVALHKFKLETKTVCCLDWILHGLKTEGSLFPKVLIYCRTINAVSWLYEELLCSDVIKSSDVTRHVKAFISASFED</sequence>